<keyword evidence="3" id="KW-1185">Reference proteome</keyword>
<organism evidence="2 3">
    <name type="scientific">Callosobruchus maculatus</name>
    <name type="common">Southern cowpea weevil</name>
    <name type="synonym">Pulse bruchid</name>
    <dbReference type="NCBI Taxonomy" id="64391"/>
    <lineage>
        <taxon>Eukaryota</taxon>
        <taxon>Metazoa</taxon>
        <taxon>Ecdysozoa</taxon>
        <taxon>Arthropoda</taxon>
        <taxon>Hexapoda</taxon>
        <taxon>Insecta</taxon>
        <taxon>Pterygota</taxon>
        <taxon>Neoptera</taxon>
        <taxon>Endopterygota</taxon>
        <taxon>Coleoptera</taxon>
        <taxon>Polyphaga</taxon>
        <taxon>Cucujiformia</taxon>
        <taxon>Chrysomeloidea</taxon>
        <taxon>Chrysomelidae</taxon>
        <taxon>Bruchinae</taxon>
        <taxon>Bruchini</taxon>
        <taxon>Callosobruchus</taxon>
    </lineage>
</organism>
<feature type="domain" description="YqaJ viral recombinase" evidence="1">
    <location>
        <begin position="142"/>
        <end position="206"/>
    </location>
</feature>
<dbReference type="Pfam" id="PF09588">
    <property type="entry name" value="YqaJ"/>
    <property type="match status" value="1"/>
</dbReference>
<accession>A0A653CH45</accession>
<dbReference type="InterPro" id="IPR011604">
    <property type="entry name" value="PDDEXK-like_dom_sf"/>
</dbReference>
<evidence type="ECO:0000313" key="2">
    <source>
        <dbReference type="EMBL" id="VEN47228.1"/>
    </source>
</evidence>
<protein>
    <recommendedName>
        <fullName evidence="1">YqaJ viral recombinase domain-containing protein</fullName>
    </recommendedName>
</protein>
<evidence type="ECO:0000259" key="1">
    <source>
        <dbReference type="Pfam" id="PF09588"/>
    </source>
</evidence>
<dbReference type="Pfam" id="PF08584">
    <property type="entry name" value="Ribonuc_P_40"/>
    <property type="match status" value="1"/>
</dbReference>
<dbReference type="OrthoDB" id="446759at2759"/>
<reference evidence="2 3" key="1">
    <citation type="submission" date="2019-01" db="EMBL/GenBank/DDBJ databases">
        <authorList>
            <person name="Sayadi A."/>
        </authorList>
    </citation>
    <scope>NUCLEOTIDE SEQUENCE [LARGE SCALE GENOMIC DNA]</scope>
</reference>
<proteinExistence type="predicted"/>
<dbReference type="GO" id="GO:0000171">
    <property type="term" value="F:ribonuclease MRP activity"/>
    <property type="evidence" value="ECO:0007669"/>
    <property type="project" value="TreeGrafter"/>
</dbReference>
<dbReference type="AlphaFoldDB" id="A0A653CH45"/>
<dbReference type="PANTHER" id="PTHR15396">
    <property type="entry name" value="RIBONUCLEASE P PROTEIN SUBUNIT P40"/>
    <property type="match status" value="1"/>
</dbReference>
<dbReference type="Proteomes" id="UP000410492">
    <property type="component" value="Unassembled WGS sequence"/>
</dbReference>
<dbReference type="InterPro" id="IPR011335">
    <property type="entry name" value="Restrct_endonuc-II-like"/>
</dbReference>
<dbReference type="GO" id="GO:0030681">
    <property type="term" value="C:multimeric ribonuclease P complex"/>
    <property type="evidence" value="ECO:0007669"/>
    <property type="project" value="TreeGrafter"/>
</dbReference>
<dbReference type="InterPro" id="IPR019080">
    <property type="entry name" value="YqaJ_viral_recombinase"/>
</dbReference>
<dbReference type="GO" id="GO:0006281">
    <property type="term" value="P:DNA repair"/>
    <property type="evidence" value="ECO:0007669"/>
    <property type="project" value="UniProtKB-ARBA"/>
</dbReference>
<sequence>MLSPNVSEFLTTYSQFHIDKFEGKVEKSFSKFYYNHVVNLFVPDILKIPDAVIEELTVASNYYKVSSLNLKELLEQTFLSNFIRSGKLTLLSINTRIDCDNCVAITPTGFLVLTVDKETYTSLGIEGNASHHLADTQNRYRKCLEQEVRMQVEKLKNIKIEKCGFFLSNEHSILGVSPDGVTEEHVVEIKCPVKKNNITNYINSQILTPKCEAQVQL</sequence>
<dbReference type="Gene3D" id="3.90.320.10">
    <property type="match status" value="1"/>
</dbReference>
<dbReference type="EMBL" id="CAACVG010007820">
    <property type="protein sequence ID" value="VEN47228.1"/>
    <property type="molecule type" value="Genomic_DNA"/>
</dbReference>
<name>A0A653CH45_CALMS</name>
<dbReference type="GO" id="GO:0004526">
    <property type="term" value="F:ribonuclease P activity"/>
    <property type="evidence" value="ECO:0007669"/>
    <property type="project" value="TreeGrafter"/>
</dbReference>
<dbReference type="PANTHER" id="PTHR15396:SF1">
    <property type="entry name" value="RIBONUCLEASE P PROTEIN SUBUNIT P40"/>
    <property type="match status" value="1"/>
</dbReference>
<evidence type="ECO:0000313" key="3">
    <source>
        <dbReference type="Proteomes" id="UP000410492"/>
    </source>
</evidence>
<dbReference type="GO" id="GO:0001682">
    <property type="term" value="P:tRNA 5'-leader removal"/>
    <property type="evidence" value="ECO:0007669"/>
    <property type="project" value="InterPro"/>
</dbReference>
<dbReference type="SUPFAM" id="SSF52980">
    <property type="entry name" value="Restriction endonuclease-like"/>
    <property type="match status" value="1"/>
</dbReference>
<dbReference type="InterPro" id="IPR013893">
    <property type="entry name" value="RNase_P_Rpp40"/>
</dbReference>
<gene>
    <name evidence="2" type="ORF">CALMAC_LOCUS9062</name>
</gene>
<dbReference type="GO" id="GO:0000447">
    <property type="term" value="P:endonucleolytic cleavage in ITS1 to separate SSU-rRNA from 5.8S rRNA and LSU-rRNA from tricistronic rRNA transcript (SSU-rRNA, 5.8S rRNA, LSU-rRNA)"/>
    <property type="evidence" value="ECO:0007669"/>
    <property type="project" value="TreeGrafter"/>
</dbReference>
<dbReference type="GO" id="GO:0000172">
    <property type="term" value="C:ribonuclease MRP complex"/>
    <property type="evidence" value="ECO:0007669"/>
    <property type="project" value="TreeGrafter"/>
</dbReference>